<dbReference type="InterPro" id="IPR027417">
    <property type="entry name" value="P-loop_NTPase"/>
</dbReference>
<protein>
    <submittedName>
        <fullName evidence="2">50S ribosome-binding GTPase</fullName>
    </submittedName>
</protein>
<dbReference type="SUPFAM" id="SSF52540">
    <property type="entry name" value="P-loop containing nucleoside triphosphate hydrolases"/>
    <property type="match status" value="2"/>
</dbReference>
<dbReference type="AlphaFoldDB" id="A0AAW1I953"/>
<comment type="caution">
    <text evidence="2">The sequence shown here is derived from an EMBL/GenBank/DDBJ whole genome shotgun (WGS) entry which is preliminary data.</text>
</comment>
<dbReference type="EMBL" id="JASPKY010000774">
    <property type="protein sequence ID" value="KAK9685493.1"/>
    <property type="molecule type" value="Genomic_DNA"/>
</dbReference>
<organism evidence="2 3">
    <name type="scientific">Popillia japonica</name>
    <name type="common">Japanese beetle</name>
    <dbReference type="NCBI Taxonomy" id="7064"/>
    <lineage>
        <taxon>Eukaryota</taxon>
        <taxon>Metazoa</taxon>
        <taxon>Ecdysozoa</taxon>
        <taxon>Arthropoda</taxon>
        <taxon>Hexapoda</taxon>
        <taxon>Insecta</taxon>
        <taxon>Pterygota</taxon>
        <taxon>Neoptera</taxon>
        <taxon>Endopterygota</taxon>
        <taxon>Coleoptera</taxon>
        <taxon>Polyphaga</taxon>
        <taxon>Scarabaeiformia</taxon>
        <taxon>Scarabaeidae</taxon>
        <taxon>Rutelinae</taxon>
        <taxon>Popillia</taxon>
    </lineage>
</organism>
<dbReference type="Gene3D" id="3.40.50.300">
    <property type="entry name" value="P-loop containing nucleotide triphosphate hydrolases"/>
    <property type="match status" value="1"/>
</dbReference>
<dbReference type="PANTHER" id="PTHR32046">
    <property type="entry name" value="G DOMAIN-CONTAINING PROTEIN"/>
    <property type="match status" value="1"/>
</dbReference>
<accession>A0AAW1I953</accession>
<name>A0AAW1I953_POPJA</name>
<gene>
    <name evidence="2" type="ORF">QE152_g37997</name>
</gene>
<evidence type="ECO:0000313" key="2">
    <source>
        <dbReference type="EMBL" id="KAK9685493.1"/>
    </source>
</evidence>
<feature type="coiled-coil region" evidence="1">
    <location>
        <begin position="372"/>
        <end position="399"/>
    </location>
</feature>
<dbReference type="PANTHER" id="PTHR32046:SF11">
    <property type="entry name" value="IMMUNE-ASSOCIATED NUCLEOTIDE-BINDING PROTEIN 10-LIKE"/>
    <property type="match status" value="1"/>
</dbReference>
<dbReference type="Proteomes" id="UP001458880">
    <property type="component" value="Unassembled WGS sequence"/>
</dbReference>
<keyword evidence="1" id="KW-0175">Coiled coil</keyword>
<proteinExistence type="predicted"/>
<reference evidence="2 3" key="1">
    <citation type="journal article" date="2024" name="BMC Genomics">
        <title>De novo assembly and annotation of Popillia japonica's genome with initial clues to its potential as an invasive pest.</title>
        <authorList>
            <person name="Cucini C."/>
            <person name="Boschi S."/>
            <person name="Funari R."/>
            <person name="Cardaioli E."/>
            <person name="Iannotti N."/>
            <person name="Marturano G."/>
            <person name="Paoli F."/>
            <person name="Bruttini M."/>
            <person name="Carapelli A."/>
            <person name="Frati F."/>
            <person name="Nardi F."/>
        </authorList>
    </citation>
    <scope>NUCLEOTIDE SEQUENCE [LARGE SCALE GENOMIC DNA]</scope>
    <source>
        <strain evidence="2">DMR45628</strain>
    </source>
</reference>
<evidence type="ECO:0000256" key="1">
    <source>
        <dbReference type="SAM" id="Coils"/>
    </source>
</evidence>
<evidence type="ECO:0000313" key="3">
    <source>
        <dbReference type="Proteomes" id="UP001458880"/>
    </source>
</evidence>
<sequence>MPEKEIINILLLGETGVGKSTAVNAIANYLTYQELDQASKGKLLYLIPAKFSLFDSNLAEKSIRIGESPNESTEPGESSTKNIQSYLLNYNGTKIRLIDTPGIGDTRGMIYDQENTEKLLSFIGELDHLNGICILLKPNNSRFSVLFNYCLKHILLRLDRRAQANIVFLFTNTRSSFYTPGDTYLPLKTMLDDMKRKDFVIPFNNSNTFCVDNESFRYLAAKSDGFNFDENDVEEFKRSWDKSADVSKRMFDYIINLAPAPMKGVISINESRRLIGRLGKSIIQLLTLQQKAILTLTNHEASLWATQDTFQDLLAKAYVPVTHYARSEKSWNTKTDSGYRHSWTITNYTEVTVVSYVTNVPDISVKTAIASKQEALEVIRRIINQMNSLKNDYENESKIILEAAVRFTMFLEENALLNYQDVFENYLGQLMREERTADANQKLVENLEDVIVKYRQTKSKIKNVTPENIDESKGKLLQLKYSGNHFKELLDKEIEFQDNTIDVRMGG</sequence>
<feature type="coiled-coil region" evidence="1">
    <location>
        <begin position="430"/>
        <end position="464"/>
    </location>
</feature>
<keyword evidence="3" id="KW-1185">Reference proteome</keyword>